<dbReference type="InterPro" id="IPR024156">
    <property type="entry name" value="Small_GTPase_ARF"/>
</dbReference>
<keyword evidence="1 3" id="KW-0547">Nucleotide-binding</keyword>
<keyword evidence="6" id="KW-1185">Reference proteome</keyword>
<proteinExistence type="predicted"/>
<dbReference type="OMA" id="ENMYLAS"/>
<feature type="binding site" evidence="3">
    <location>
        <begin position="109"/>
        <end position="112"/>
    </location>
    <ligand>
        <name>GTP</name>
        <dbReference type="ChEBI" id="CHEBI:37565"/>
    </ligand>
</feature>
<evidence type="ECO:0000256" key="3">
    <source>
        <dbReference type="PIRSR" id="PIRSR606689-1"/>
    </source>
</evidence>
<dbReference type="GO" id="GO:0046872">
    <property type="term" value="F:metal ion binding"/>
    <property type="evidence" value="ECO:0007669"/>
    <property type="project" value="UniProtKB-KW"/>
</dbReference>
<evidence type="ECO:0000256" key="4">
    <source>
        <dbReference type="PIRSR" id="PIRSR606689-2"/>
    </source>
</evidence>
<feature type="binding site" evidence="3">
    <location>
        <begin position="8"/>
        <end position="15"/>
    </location>
    <ligand>
        <name>GTP</name>
        <dbReference type="ChEBI" id="CHEBI:37565"/>
    </ligand>
</feature>
<dbReference type="OrthoDB" id="2011769at2759"/>
<comment type="caution">
    <text evidence="5">The sequence shown here is derived from an EMBL/GenBank/DDBJ whole genome shotgun (WGS) entry which is preliminary data.</text>
</comment>
<dbReference type="GO" id="GO:0005525">
    <property type="term" value="F:GTP binding"/>
    <property type="evidence" value="ECO:0007669"/>
    <property type="project" value="UniProtKB-KW"/>
</dbReference>
<sequence>MYNVVLTGMAKSGKTTIMEYLKSRKRFRKYRQIDPGLEIAEYENMYLASIDLHKRSVGMDFMRLFQEMDAIILVIDSTDIDKMIEAKEFIQALVSRRNPKDLIVLVLANMQDLPRALNPSDIVPLLNFNELNLKRWVILPACTHMAVGIFQGLDWLSYKLKRCFK</sequence>
<organism evidence="5 6">
    <name type="scientific">Thelohanellus kitauei</name>
    <name type="common">Myxosporean</name>
    <dbReference type="NCBI Taxonomy" id="669202"/>
    <lineage>
        <taxon>Eukaryota</taxon>
        <taxon>Metazoa</taxon>
        <taxon>Cnidaria</taxon>
        <taxon>Myxozoa</taxon>
        <taxon>Myxosporea</taxon>
        <taxon>Bivalvulida</taxon>
        <taxon>Platysporina</taxon>
        <taxon>Myxobolidae</taxon>
        <taxon>Thelohanellus</taxon>
    </lineage>
</organism>
<dbReference type="PANTHER" id="PTHR11711">
    <property type="entry name" value="ADP RIBOSYLATION FACTOR-RELATED"/>
    <property type="match status" value="1"/>
</dbReference>
<dbReference type="EMBL" id="JWZT01005390">
    <property type="protein sequence ID" value="KII60951.1"/>
    <property type="molecule type" value="Genomic_DNA"/>
</dbReference>
<reference evidence="5 6" key="1">
    <citation type="journal article" date="2014" name="Genome Biol. Evol.">
        <title>The genome of the myxosporean Thelohanellus kitauei shows adaptations to nutrient acquisition within its fish host.</title>
        <authorList>
            <person name="Yang Y."/>
            <person name="Xiong J."/>
            <person name="Zhou Z."/>
            <person name="Huo F."/>
            <person name="Miao W."/>
            <person name="Ran C."/>
            <person name="Liu Y."/>
            <person name="Zhang J."/>
            <person name="Feng J."/>
            <person name="Wang M."/>
            <person name="Wang M."/>
            <person name="Wang L."/>
            <person name="Yao B."/>
        </authorList>
    </citation>
    <scope>NUCLEOTIDE SEQUENCE [LARGE SCALE GENOMIC DNA]</scope>
    <source>
        <strain evidence="5">Wuqing</strain>
    </source>
</reference>
<keyword evidence="4" id="KW-0479">Metal-binding</keyword>
<dbReference type="InterPro" id="IPR006689">
    <property type="entry name" value="Small_GTPase_ARF/SAR"/>
</dbReference>
<evidence type="ECO:0000313" key="6">
    <source>
        <dbReference type="Proteomes" id="UP000031668"/>
    </source>
</evidence>
<evidence type="ECO:0000313" key="5">
    <source>
        <dbReference type="EMBL" id="KII60951.1"/>
    </source>
</evidence>
<dbReference type="AlphaFoldDB" id="A0A0C2MGZ9"/>
<keyword evidence="2 3" id="KW-0342">GTP-binding</keyword>
<dbReference type="Pfam" id="PF00025">
    <property type="entry name" value="Arf"/>
    <property type="match status" value="1"/>
</dbReference>
<dbReference type="PRINTS" id="PR00328">
    <property type="entry name" value="SAR1GTPBP"/>
</dbReference>
<dbReference type="SUPFAM" id="SSF52540">
    <property type="entry name" value="P-loop containing nucleoside triphosphate hydrolases"/>
    <property type="match status" value="1"/>
</dbReference>
<protein>
    <submittedName>
        <fullName evidence="5">ADP-ribosylation factor</fullName>
    </submittedName>
</protein>
<evidence type="ECO:0000256" key="1">
    <source>
        <dbReference type="ARBA" id="ARBA00022741"/>
    </source>
</evidence>
<dbReference type="SMART" id="SM00177">
    <property type="entry name" value="ARF"/>
    <property type="match status" value="1"/>
</dbReference>
<dbReference type="InterPro" id="IPR027417">
    <property type="entry name" value="P-loop_NTPase"/>
</dbReference>
<dbReference type="Gene3D" id="3.40.50.300">
    <property type="entry name" value="P-loop containing nucleotide triphosphate hydrolases"/>
    <property type="match status" value="1"/>
</dbReference>
<feature type="binding site" evidence="4">
    <location>
        <position position="15"/>
    </location>
    <ligand>
        <name>Mg(2+)</name>
        <dbReference type="ChEBI" id="CHEBI:18420"/>
    </ligand>
</feature>
<evidence type="ECO:0000256" key="2">
    <source>
        <dbReference type="ARBA" id="ARBA00023134"/>
    </source>
</evidence>
<keyword evidence="4" id="KW-0460">Magnesium</keyword>
<dbReference type="GO" id="GO:0003924">
    <property type="term" value="F:GTPase activity"/>
    <property type="evidence" value="ECO:0007669"/>
    <property type="project" value="InterPro"/>
</dbReference>
<gene>
    <name evidence="5" type="ORF">RF11_13924</name>
</gene>
<dbReference type="Proteomes" id="UP000031668">
    <property type="component" value="Unassembled WGS sequence"/>
</dbReference>
<name>A0A0C2MGZ9_THEKT</name>
<accession>A0A0C2MGZ9</accession>